<dbReference type="InterPro" id="IPR033954">
    <property type="entry name" value="DiS-bond_Isoase_DsbC/G"/>
</dbReference>
<feature type="domain" description="Disulphide bond isomerase DsbC/G N-terminal" evidence="8">
    <location>
        <begin position="21"/>
        <end position="88"/>
    </location>
</feature>
<keyword evidence="11" id="KW-1185">Reference proteome</keyword>
<gene>
    <name evidence="10" type="ORF">I5803_15685</name>
</gene>
<comment type="caution">
    <text evidence="10">The sequence shown here is derived from an EMBL/GenBank/DDBJ whole genome shotgun (WGS) entry which is preliminary data.</text>
</comment>
<evidence type="ECO:0000256" key="7">
    <source>
        <dbReference type="RuleBase" id="RU364038"/>
    </source>
</evidence>
<evidence type="ECO:0000256" key="6">
    <source>
        <dbReference type="ARBA" id="ARBA00023284"/>
    </source>
</evidence>
<evidence type="ECO:0000256" key="3">
    <source>
        <dbReference type="ARBA" id="ARBA00022729"/>
    </source>
</evidence>
<proteinExistence type="inferred from homology"/>
<evidence type="ECO:0000256" key="5">
    <source>
        <dbReference type="ARBA" id="ARBA00023157"/>
    </source>
</evidence>
<dbReference type="Gene3D" id="3.40.30.10">
    <property type="entry name" value="Glutaredoxin"/>
    <property type="match status" value="1"/>
</dbReference>
<feature type="domain" description="Thioredoxin-like fold" evidence="9">
    <location>
        <begin position="112"/>
        <end position="233"/>
    </location>
</feature>
<evidence type="ECO:0000313" key="10">
    <source>
        <dbReference type="EMBL" id="MBG9389472.1"/>
    </source>
</evidence>
<dbReference type="InterPro" id="IPR018950">
    <property type="entry name" value="DiS-bond_isomerase_DsbC/G_N"/>
</dbReference>
<dbReference type="InterPro" id="IPR036249">
    <property type="entry name" value="Thioredoxin-like_sf"/>
</dbReference>
<evidence type="ECO:0000256" key="2">
    <source>
        <dbReference type="ARBA" id="ARBA00009813"/>
    </source>
</evidence>
<evidence type="ECO:0000256" key="4">
    <source>
        <dbReference type="ARBA" id="ARBA00022764"/>
    </source>
</evidence>
<dbReference type="InterPro" id="IPR051470">
    <property type="entry name" value="Thiol:disulfide_interchange"/>
</dbReference>
<dbReference type="PANTHER" id="PTHR35272:SF3">
    <property type="entry name" value="THIOL:DISULFIDE INTERCHANGE PROTEIN DSBC"/>
    <property type="match status" value="1"/>
</dbReference>
<sequence length="238" mass="26827">MKLSRFAALAALTLLGLAGGAWADDAAIRRNLAERLPRLGKIDEIGKTQIPGIFEIRIGSEVYYTDANGDYLMQGSLIETRSKRNLTEERQEKLQQVAFDQLPLQDAFTIVRGDGKRKLAVFEDPNCGYCKLFERDLQKVNNVTVYMFLYPILGPDSEVKSAHHWCAKDRGRAWLNWMVRDQRPPAADCDTSALTRNVEFGRRYGINSTPTMIFADGTRVPGALRATDMEKLLAQIKQ</sequence>
<dbReference type="Pfam" id="PF13098">
    <property type="entry name" value="Thioredoxin_2"/>
    <property type="match status" value="1"/>
</dbReference>
<dbReference type="Gene3D" id="3.10.450.70">
    <property type="entry name" value="Disulphide bond isomerase, DsbC/G, N-terminal"/>
    <property type="match status" value="1"/>
</dbReference>
<dbReference type="AlphaFoldDB" id="A0A931H6Q4"/>
<dbReference type="EMBL" id="JADWYS010000001">
    <property type="protein sequence ID" value="MBG9389472.1"/>
    <property type="molecule type" value="Genomic_DNA"/>
</dbReference>
<keyword evidence="4 7" id="KW-0574">Periplasm</keyword>
<dbReference type="Proteomes" id="UP000651050">
    <property type="component" value="Unassembled WGS sequence"/>
</dbReference>
<dbReference type="SUPFAM" id="SSF54423">
    <property type="entry name" value="DsbC/DsbG N-terminal domain-like"/>
    <property type="match status" value="1"/>
</dbReference>
<organism evidence="10 11">
    <name type="scientific">Caenimonas aquaedulcis</name>
    <dbReference type="NCBI Taxonomy" id="2793270"/>
    <lineage>
        <taxon>Bacteria</taxon>
        <taxon>Pseudomonadati</taxon>
        <taxon>Pseudomonadota</taxon>
        <taxon>Betaproteobacteria</taxon>
        <taxon>Burkholderiales</taxon>
        <taxon>Comamonadaceae</taxon>
        <taxon>Caenimonas</taxon>
    </lineage>
</organism>
<name>A0A931H6Q4_9BURK</name>
<dbReference type="GO" id="GO:0042597">
    <property type="term" value="C:periplasmic space"/>
    <property type="evidence" value="ECO:0007669"/>
    <property type="project" value="UniProtKB-SubCell"/>
</dbReference>
<dbReference type="InterPro" id="IPR012336">
    <property type="entry name" value="Thioredoxin-like_fold"/>
</dbReference>
<evidence type="ECO:0000256" key="1">
    <source>
        <dbReference type="ARBA" id="ARBA00004418"/>
    </source>
</evidence>
<dbReference type="InterPro" id="IPR009094">
    <property type="entry name" value="DiS-bond_isomerase_DsbC/G_N_sf"/>
</dbReference>
<dbReference type="Pfam" id="PF10411">
    <property type="entry name" value="DsbC_N"/>
    <property type="match status" value="1"/>
</dbReference>
<evidence type="ECO:0000313" key="11">
    <source>
        <dbReference type="Proteomes" id="UP000651050"/>
    </source>
</evidence>
<dbReference type="SUPFAM" id="SSF52833">
    <property type="entry name" value="Thioredoxin-like"/>
    <property type="match status" value="1"/>
</dbReference>
<feature type="chain" id="PRO_5038153952" description="Thiol:disulfide interchange protein" evidence="7">
    <location>
        <begin position="24"/>
        <end position="238"/>
    </location>
</feature>
<dbReference type="InterPro" id="IPR017937">
    <property type="entry name" value="Thioredoxin_CS"/>
</dbReference>
<evidence type="ECO:0000259" key="8">
    <source>
        <dbReference type="Pfam" id="PF10411"/>
    </source>
</evidence>
<reference evidence="10" key="1">
    <citation type="submission" date="2020-11" db="EMBL/GenBank/DDBJ databases">
        <title>Bacterial whole genome sequence for Caenimonas sp. DR4.4.</title>
        <authorList>
            <person name="Le V."/>
            <person name="Ko S.-R."/>
            <person name="Ahn C.-Y."/>
            <person name="Oh H.-M."/>
        </authorList>
    </citation>
    <scope>NUCLEOTIDE SEQUENCE</scope>
    <source>
        <strain evidence="10">DR4.4</strain>
    </source>
</reference>
<keyword evidence="6 7" id="KW-0676">Redox-active center</keyword>
<comment type="subcellular location">
    <subcellularLocation>
        <location evidence="1 7">Periplasm</location>
    </subcellularLocation>
</comment>
<dbReference type="RefSeq" id="WP_196987269.1">
    <property type="nucleotide sequence ID" value="NZ_JADWYS010000001.1"/>
</dbReference>
<keyword evidence="5" id="KW-1015">Disulfide bond</keyword>
<dbReference type="PANTHER" id="PTHR35272">
    <property type="entry name" value="THIOL:DISULFIDE INTERCHANGE PROTEIN DSBC-RELATED"/>
    <property type="match status" value="1"/>
</dbReference>
<dbReference type="CDD" id="cd03020">
    <property type="entry name" value="DsbA_DsbC_DsbG"/>
    <property type="match status" value="1"/>
</dbReference>
<accession>A0A931H6Q4</accession>
<keyword evidence="3 7" id="KW-0732">Signal</keyword>
<comment type="similarity">
    <text evidence="2 7">Belongs to the thioredoxin family. DsbC subfamily.</text>
</comment>
<dbReference type="PROSITE" id="PS00194">
    <property type="entry name" value="THIOREDOXIN_1"/>
    <property type="match status" value="1"/>
</dbReference>
<feature type="signal peptide" evidence="7">
    <location>
        <begin position="1"/>
        <end position="23"/>
    </location>
</feature>
<evidence type="ECO:0000259" key="9">
    <source>
        <dbReference type="Pfam" id="PF13098"/>
    </source>
</evidence>
<protein>
    <recommendedName>
        <fullName evidence="7">Thiol:disulfide interchange protein</fullName>
    </recommendedName>
</protein>
<comment type="function">
    <text evidence="7">Required for disulfide bond formation in some periplasmic proteins. Acts by transferring its disulfide bond to other proteins and is reduced in the process.</text>
</comment>